<evidence type="ECO:0000256" key="7">
    <source>
        <dbReference type="SAM" id="Phobius"/>
    </source>
</evidence>
<keyword evidence="2 7" id="KW-0812">Transmembrane</keyword>
<dbReference type="AlphaFoldDB" id="A0A507ALL9"/>
<keyword evidence="4 7" id="KW-0472">Membrane</keyword>
<dbReference type="Proteomes" id="UP000319257">
    <property type="component" value="Unassembled WGS sequence"/>
</dbReference>
<comment type="similarity">
    <text evidence="5">Belongs to the SAT4 family.</text>
</comment>
<name>A0A507ALL9_9PEZI</name>
<feature type="domain" description="Rhodopsin" evidence="8">
    <location>
        <begin position="30"/>
        <end position="262"/>
    </location>
</feature>
<dbReference type="InterPro" id="IPR049326">
    <property type="entry name" value="Rhodopsin_dom_fungi"/>
</dbReference>
<feature type="transmembrane region" description="Helical" evidence="7">
    <location>
        <begin position="47"/>
        <end position="71"/>
    </location>
</feature>
<keyword evidence="10" id="KW-1185">Reference proteome</keyword>
<sequence>MGATPIAEKAAVAIGLMWAMTAIILLFMAARLYMNIKVVRHMYADDVVYYITGVMMILCTSFTTIAATTGFGWPMLALPVEVAIDGKMWEMIGQTFLIVGMSTAKCSLGLFLLRIVLKKWHKMAIWIASISLLIVSSIAIILFWVQCLPAEANFDPRVPSPCIVDPRPVMLLTSIWLVVMDFFFATIPWVLVWNMHMRKKHKLVIIIVPASAGVCGIIRTTKIESIEKVNYTEDTVPLIIWSAAELTVTLVCIGVAVLIPLYKYLFVSKRRRRNKQQQSRRFQWREPIDRWSRRFDSSPNELTRTQDKWEKRVGLSPYLPDRYARGSACEAGEAANSRHNMHPDPETWQSRDTEKQHSDIDLAQLEQVHTADQPLVGHHRFV</sequence>
<protein>
    <recommendedName>
        <fullName evidence="8">Rhodopsin domain-containing protein</fullName>
    </recommendedName>
</protein>
<dbReference type="PANTHER" id="PTHR33048:SF93">
    <property type="entry name" value="INTEGRAL MEMBRANE PROTEIN"/>
    <property type="match status" value="1"/>
</dbReference>
<feature type="transmembrane region" description="Helical" evidence="7">
    <location>
        <begin position="12"/>
        <end position="35"/>
    </location>
</feature>
<evidence type="ECO:0000259" key="8">
    <source>
        <dbReference type="Pfam" id="PF20684"/>
    </source>
</evidence>
<evidence type="ECO:0000313" key="10">
    <source>
        <dbReference type="Proteomes" id="UP000319257"/>
    </source>
</evidence>
<feature type="transmembrane region" description="Helical" evidence="7">
    <location>
        <begin position="203"/>
        <end position="219"/>
    </location>
</feature>
<feature type="compositionally biased region" description="Basic and acidic residues" evidence="6">
    <location>
        <begin position="341"/>
        <end position="357"/>
    </location>
</feature>
<gene>
    <name evidence="9" type="ORF">E0L32_007726</name>
</gene>
<evidence type="ECO:0000256" key="6">
    <source>
        <dbReference type="SAM" id="MobiDB-lite"/>
    </source>
</evidence>
<evidence type="ECO:0000256" key="5">
    <source>
        <dbReference type="ARBA" id="ARBA00038359"/>
    </source>
</evidence>
<dbReference type="Pfam" id="PF20684">
    <property type="entry name" value="Fung_rhodopsin"/>
    <property type="match status" value="1"/>
</dbReference>
<evidence type="ECO:0000256" key="4">
    <source>
        <dbReference type="ARBA" id="ARBA00023136"/>
    </source>
</evidence>
<feature type="transmembrane region" description="Helical" evidence="7">
    <location>
        <begin position="239"/>
        <end position="265"/>
    </location>
</feature>
<evidence type="ECO:0000256" key="3">
    <source>
        <dbReference type="ARBA" id="ARBA00022989"/>
    </source>
</evidence>
<dbReference type="EMBL" id="SKBQ01000048">
    <property type="protein sequence ID" value="TPX11515.1"/>
    <property type="molecule type" value="Genomic_DNA"/>
</dbReference>
<comment type="subcellular location">
    <subcellularLocation>
        <location evidence="1">Membrane</location>
        <topology evidence="1">Multi-pass membrane protein</topology>
    </subcellularLocation>
</comment>
<dbReference type="GO" id="GO:0016020">
    <property type="term" value="C:membrane"/>
    <property type="evidence" value="ECO:0007669"/>
    <property type="project" value="UniProtKB-SubCell"/>
</dbReference>
<feature type="transmembrane region" description="Helical" evidence="7">
    <location>
        <begin position="91"/>
        <end position="113"/>
    </location>
</feature>
<feature type="transmembrane region" description="Helical" evidence="7">
    <location>
        <begin position="125"/>
        <end position="145"/>
    </location>
</feature>
<keyword evidence="3 7" id="KW-1133">Transmembrane helix</keyword>
<dbReference type="PANTHER" id="PTHR33048">
    <property type="entry name" value="PTH11-LIKE INTEGRAL MEMBRANE PROTEIN (AFU_ORTHOLOGUE AFUA_5G11245)"/>
    <property type="match status" value="1"/>
</dbReference>
<organism evidence="9 10">
    <name type="scientific">Thyridium curvatum</name>
    <dbReference type="NCBI Taxonomy" id="1093900"/>
    <lineage>
        <taxon>Eukaryota</taxon>
        <taxon>Fungi</taxon>
        <taxon>Dikarya</taxon>
        <taxon>Ascomycota</taxon>
        <taxon>Pezizomycotina</taxon>
        <taxon>Sordariomycetes</taxon>
        <taxon>Sordariomycetidae</taxon>
        <taxon>Thyridiales</taxon>
        <taxon>Thyridiaceae</taxon>
        <taxon>Thyridium</taxon>
    </lineage>
</organism>
<comment type="caution">
    <text evidence="9">The sequence shown here is derived from an EMBL/GenBank/DDBJ whole genome shotgun (WGS) entry which is preliminary data.</text>
</comment>
<evidence type="ECO:0000313" key="9">
    <source>
        <dbReference type="EMBL" id="TPX11515.1"/>
    </source>
</evidence>
<dbReference type="RefSeq" id="XP_030993226.1">
    <property type="nucleotide sequence ID" value="XM_031142502.1"/>
</dbReference>
<dbReference type="InParanoid" id="A0A507ALL9"/>
<feature type="transmembrane region" description="Helical" evidence="7">
    <location>
        <begin position="169"/>
        <end position="191"/>
    </location>
</feature>
<dbReference type="InterPro" id="IPR052337">
    <property type="entry name" value="SAT4-like"/>
</dbReference>
<reference evidence="9 10" key="1">
    <citation type="submission" date="2019-06" db="EMBL/GenBank/DDBJ databases">
        <title>Draft genome sequence of the filamentous fungus Phialemoniopsis curvata isolated from diesel fuel.</title>
        <authorList>
            <person name="Varaljay V.A."/>
            <person name="Lyon W.J."/>
            <person name="Crouch A.L."/>
            <person name="Drake C.E."/>
            <person name="Hollomon J.M."/>
            <person name="Nadeau L.J."/>
            <person name="Nunn H.S."/>
            <person name="Stevenson B.S."/>
            <person name="Bojanowski C.L."/>
            <person name="Crookes-Goodson W.J."/>
        </authorList>
    </citation>
    <scope>NUCLEOTIDE SEQUENCE [LARGE SCALE GENOMIC DNA]</scope>
    <source>
        <strain evidence="9 10">D216</strain>
    </source>
</reference>
<accession>A0A507ALL9</accession>
<proteinExistence type="inferred from homology"/>
<evidence type="ECO:0000256" key="1">
    <source>
        <dbReference type="ARBA" id="ARBA00004141"/>
    </source>
</evidence>
<dbReference type="GeneID" id="41975173"/>
<dbReference type="OrthoDB" id="3923077at2759"/>
<feature type="region of interest" description="Disordered" evidence="6">
    <location>
        <begin position="330"/>
        <end position="357"/>
    </location>
</feature>
<evidence type="ECO:0000256" key="2">
    <source>
        <dbReference type="ARBA" id="ARBA00022692"/>
    </source>
</evidence>